<keyword evidence="11" id="KW-0175">Coiled coil</keyword>
<feature type="domain" description="ABC transporter" evidence="14">
    <location>
        <begin position="722"/>
        <end position="946"/>
    </location>
</feature>
<dbReference type="InterPro" id="IPR027417">
    <property type="entry name" value="P-loop_NTPase"/>
</dbReference>
<dbReference type="CDD" id="cd03250">
    <property type="entry name" value="ABCC_MRP_domain1"/>
    <property type="match status" value="1"/>
</dbReference>
<keyword evidence="4" id="KW-0926">Vacuole</keyword>
<evidence type="ECO:0000259" key="15">
    <source>
        <dbReference type="PROSITE" id="PS50929"/>
    </source>
</evidence>
<dbReference type="PROSITE" id="PS50929">
    <property type="entry name" value="ABC_TM1F"/>
    <property type="match status" value="2"/>
</dbReference>
<dbReference type="FunFam" id="1.20.1560.10:FF:000241">
    <property type="entry name" value="Multidrug resistance-associated protein 1"/>
    <property type="match status" value="1"/>
</dbReference>
<sequence>MPRTLCACSTDRCGRFTAFWRPLLGSGPRRQAPEGPARRFERSARPRPALLCTLNSQQAEGMAKSTTTNETTPPAPVQRGKEAKPANIDQGPLDTAENFFSLSDQSRDSDLDEEIPLTDSDIESSSAASIWVSNYSTCRRKSVEQTDVRSSLGAKLRSDPLKPQEEDGEMQWDYTATRQAFSKSDSACSTLVPPSMGGPAEPPSLDLIYRTMVQNHEQAQRESRKMKAANRQLQLSIKKVGKSCQDIGARIATMETRTEELEIELKAATAQTTTQGQQISDIQWKLEDAENRQRRNNLRILGIAEDLEGQDTRAYIALLFKKAFPDLIGIITLGYKKPLEREDLFELDENDSSYTVCPNFEKHWRKEVLKEPESSKASRREHGLFRFFQSNKPSLLIALWQTFKVLLIEVALMKVAADVLAFMSPQILKYLITFCENRSAGVGKGYVFATSLLVVAVLQTLVHQVYQRVNMLTAAKIKTAVSGTIYQKSLNLANSSRRQYTTGELVNLMSSDAQQLMDLTVNLNLLWSAPFQILMAIGFLWQELGASVLAGVAVLVLVIPVNAFVASRVKLLKKRHLKSKDQRVKLLNEIFHGIKILKLYAWEPSYQKRVTQIRESEMDVLKLSGYLTTFSMLTLTCIPFMVSLATFGVYFFLDNGNILTASKVFTTISLFNILRLPLFDLPTVISAVVQTKVSLARLESFLCGEELDAKNIQTVYSGSHAIGFSGASFRWDDIGSSVIKDLNLKIAEGSLVAVVGQVGAGKSSLLSAILGEMNKLEGTVQRRGSVAYVSQQAWIQNAVLQQNILFGSSLNKQFYERVLEACALVPDLEQLPNGDQTEIGERGVNLSGGQKQRVSLARAVYSDADIYLLDDPLSAVDVHVGKHLFEKLIGQTGLLRNKTRILVTHSLTVLPETDLIIVMEEGRIAMMGTYDDLLSMKKNFAELIQTYSKEKGSEHTSETKAGGLKEVQKIASPSKQNEDPVLVIHGAPLSQAKQPTMKKEIIATGNMKSSIIMNYLQAFGWMWVGLTVAAYVGQNAVAIGQNLWLSTWATEAKQMKDSAEWPRLRDSRLGVYGLLGCLQGLLVCYGAYVLTRGTICASRALHHQMLDSVLHLPLQFFETTPMGQVLNRFTKDIYVIDERFHYYLRTWLNCMLDVIGTILVIVCATPLFIVAVVPLAIFYLTIQRYYIASSRQIRRLDGASRSPVISHFSESLLGASTIRAYGHRERFINQNKDVVNENLVCYYNNVISNRWLAVRLEFLGNLMVFFAALFAVLTRDKITSSIVGLSVSYALNITQTLNFWVRKACEIETNGVAIERVCEYAEMEKEAPWITSRRPPKSWPDKGIIQFTNYQTRYRRDLDLALRDITFELDSKEKVGIVGRTGAGKSTLTNCLFRIVERTGGKIVIDGIDIATIGLHDLRSRLNIIPQDPVLFSGTLQLNLDPLGKHSDAELWEALQMCHLNTFVQSLPLRLNHEISEGGENLSVGQRQLVCLARAWLRKTKILILDEATASIDMETDNLVQSTIRKEFEDCTVLTIAHRLHTIMDSERVLVLDSGRIVEFDTPQRLCQRKGVFFNMVSEAGIRQDAAITID</sequence>
<organism evidence="16 17">
    <name type="scientific">Pleurodeles waltl</name>
    <name type="common">Iberian ribbed newt</name>
    <dbReference type="NCBI Taxonomy" id="8319"/>
    <lineage>
        <taxon>Eukaryota</taxon>
        <taxon>Metazoa</taxon>
        <taxon>Chordata</taxon>
        <taxon>Craniata</taxon>
        <taxon>Vertebrata</taxon>
        <taxon>Euteleostomi</taxon>
        <taxon>Amphibia</taxon>
        <taxon>Batrachia</taxon>
        <taxon>Caudata</taxon>
        <taxon>Salamandroidea</taxon>
        <taxon>Salamandridae</taxon>
        <taxon>Pleurodelinae</taxon>
        <taxon>Pleurodeles</taxon>
    </lineage>
</organism>
<protein>
    <recommendedName>
        <fullName evidence="18">Multidrug resistance-associated protein 1-like</fullName>
    </recommendedName>
</protein>
<dbReference type="InterPro" id="IPR050173">
    <property type="entry name" value="ABC_transporter_C-like"/>
</dbReference>
<dbReference type="InterPro" id="IPR003593">
    <property type="entry name" value="AAA+_ATPase"/>
</dbReference>
<dbReference type="Gene3D" id="1.20.1560.10">
    <property type="entry name" value="ABC transporter type 1, transmembrane domain"/>
    <property type="match status" value="2"/>
</dbReference>
<evidence type="ECO:0000256" key="13">
    <source>
        <dbReference type="SAM" id="Phobius"/>
    </source>
</evidence>
<evidence type="ECO:0000313" key="17">
    <source>
        <dbReference type="Proteomes" id="UP001066276"/>
    </source>
</evidence>
<evidence type="ECO:0000256" key="10">
    <source>
        <dbReference type="ARBA" id="ARBA00023136"/>
    </source>
</evidence>
<keyword evidence="17" id="KW-1185">Reference proteome</keyword>
<accession>A0AAV7NTM1</accession>
<proteinExistence type="inferred from homology"/>
<evidence type="ECO:0008006" key="18">
    <source>
        <dbReference type="Google" id="ProtNLM"/>
    </source>
</evidence>
<keyword evidence="8" id="KW-0067">ATP-binding</keyword>
<dbReference type="GO" id="GO:0005774">
    <property type="term" value="C:vacuolar membrane"/>
    <property type="evidence" value="ECO:0007669"/>
    <property type="project" value="UniProtKB-SubCell"/>
</dbReference>
<feature type="compositionally biased region" description="Polar residues" evidence="12">
    <location>
        <begin position="53"/>
        <end position="72"/>
    </location>
</feature>
<dbReference type="InterPro" id="IPR017871">
    <property type="entry name" value="ABC_transporter-like_CS"/>
</dbReference>
<dbReference type="CDD" id="cd18595">
    <property type="entry name" value="ABC_6TM_MRP1_2_3_6_D1_like"/>
    <property type="match status" value="1"/>
</dbReference>
<feature type="domain" description="ABC transmembrane type-1" evidence="15">
    <location>
        <begin position="1026"/>
        <end position="1299"/>
    </location>
</feature>
<keyword evidence="3" id="KW-0813">Transport</keyword>
<evidence type="ECO:0000256" key="11">
    <source>
        <dbReference type="SAM" id="Coils"/>
    </source>
</evidence>
<dbReference type="CDD" id="cd18603">
    <property type="entry name" value="ABC_6TM_MRP1_2_3_6_D2_like"/>
    <property type="match status" value="1"/>
</dbReference>
<dbReference type="Pfam" id="PF00005">
    <property type="entry name" value="ABC_tran"/>
    <property type="match status" value="2"/>
</dbReference>
<dbReference type="Pfam" id="PF00664">
    <property type="entry name" value="ABC_membrane"/>
    <property type="match status" value="2"/>
</dbReference>
<evidence type="ECO:0000256" key="1">
    <source>
        <dbReference type="ARBA" id="ARBA00004128"/>
    </source>
</evidence>
<dbReference type="SUPFAM" id="SSF90123">
    <property type="entry name" value="ABC transporter transmembrane region"/>
    <property type="match status" value="2"/>
</dbReference>
<dbReference type="Proteomes" id="UP001066276">
    <property type="component" value="Chromosome 8"/>
</dbReference>
<dbReference type="InterPro" id="IPR011527">
    <property type="entry name" value="ABC1_TM_dom"/>
</dbReference>
<dbReference type="FunFam" id="1.20.1560.10:FF:000020">
    <property type="entry name" value="ABC metal ion transporter"/>
    <property type="match status" value="1"/>
</dbReference>
<evidence type="ECO:0000256" key="8">
    <source>
        <dbReference type="ARBA" id="ARBA00022840"/>
    </source>
</evidence>
<dbReference type="GO" id="GO:0005524">
    <property type="term" value="F:ATP binding"/>
    <property type="evidence" value="ECO:0007669"/>
    <property type="project" value="UniProtKB-KW"/>
</dbReference>
<dbReference type="SUPFAM" id="SSF52540">
    <property type="entry name" value="P-loop containing nucleoside triphosphate hydrolases"/>
    <property type="match status" value="2"/>
</dbReference>
<feature type="region of interest" description="Disordered" evidence="12">
    <location>
        <begin position="951"/>
        <end position="976"/>
    </location>
</feature>
<evidence type="ECO:0000256" key="12">
    <source>
        <dbReference type="SAM" id="MobiDB-lite"/>
    </source>
</evidence>
<evidence type="ECO:0000256" key="9">
    <source>
        <dbReference type="ARBA" id="ARBA00022989"/>
    </source>
</evidence>
<feature type="domain" description="ABC transmembrane type-1" evidence="15">
    <location>
        <begin position="410"/>
        <end position="690"/>
    </location>
</feature>
<evidence type="ECO:0000256" key="5">
    <source>
        <dbReference type="ARBA" id="ARBA00022692"/>
    </source>
</evidence>
<dbReference type="GO" id="GO:0140359">
    <property type="term" value="F:ABC-type transporter activity"/>
    <property type="evidence" value="ECO:0007669"/>
    <property type="project" value="InterPro"/>
</dbReference>
<dbReference type="GO" id="GO:0000323">
    <property type="term" value="C:lytic vacuole"/>
    <property type="evidence" value="ECO:0007669"/>
    <property type="project" value="UniProtKB-ARBA"/>
</dbReference>
<dbReference type="InterPro" id="IPR036640">
    <property type="entry name" value="ABC1_TM_sf"/>
</dbReference>
<keyword evidence="5 13" id="KW-0812">Transmembrane</keyword>
<reference evidence="16" key="1">
    <citation type="journal article" date="2022" name="bioRxiv">
        <title>Sequencing and chromosome-scale assembly of the giantPleurodeles waltlgenome.</title>
        <authorList>
            <person name="Brown T."/>
            <person name="Elewa A."/>
            <person name="Iarovenko S."/>
            <person name="Subramanian E."/>
            <person name="Araus A.J."/>
            <person name="Petzold A."/>
            <person name="Susuki M."/>
            <person name="Suzuki K.-i.T."/>
            <person name="Hayashi T."/>
            <person name="Toyoda A."/>
            <person name="Oliveira C."/>
            <person name="Osipova E."/>
            <person name="Leigh N.D."/>
            <person name="Simon A."/>
            <person name="Yun M.H."/>
        </authorList>
    </citation>
    <scope>NUCLEOTIDE SEQUENCE</scope>
    <source>
        <strain evidence="16">20211129_DDA</strain>
        <tissue evidence="16">Liver</tissue>
    </source>
</reference>
<dbReference type="PROSITE" id="PS50893">
    <property type="entry name" value="ABC_TRANSPORTER_2"/>
    <property type="match status" value="2"/>
</dbReference>
<evidence type="ECO:0000256" key="7">
    <source>
        <dbReference type="ARBA" id="ARBA00022741"/>
    </source>
</evidence>
<evidence type="ECO:0000256" key="2">
    <source>
        <dbReference type="ARBA" id="ARBA00009726"/>
    </source>
</evidence>
<feature type="transmembrane region" description="Helical" evidence="13">
    <location>
        <begin position="1252"/>
        <end position="1273"/>
    </location>
</feature>
<feature type="domain" description="ABC transporter" evidence="14">
    <location>
        <begin position="1345"/>
        <end position="1579"/>
    </location>
</feature>
<dbReference type="CDD" id="cd03244">
    <property type="entry name" value="ABCC_MRP_domain2"/>
    <property type="match status" value="1"/>
</dbReference>
<evidence type="ECO:0000313" key="16">
    <source>
        <dbReference type="EMBL" id="KAJ1119430.1"/>
    </source>
</evidence>
<dbReference type="FunFam" id="3.40.50.300:FF:000997">
    <property type="entry name" value="Multidrug resistance-associated protein 1"/>
    <property type="match status" value="1"/>
</dbReference>
<evidence type="ECO:0000256" key="4">
    <source>
        <dbReference type="ARBA" id="ARBA00022554"/>
    </source>
</evidence>
<dbReference type="Gene3D" id="3.40.50.300">
    <property type="entry name" value="P-loop containing nucleotide triphosphate hydrolases"/>
    <property type="match status" value="2"/>
</dbReference>
<dbReference type="PANTHER" id="PTHR24223:SF166">
    <property type="entry name" value="MULTIDRUG RESISTANCE-ASSOCIATED PROTEIN 1-LIKE"/>
    <property type="match status" value="1"/>
</dbReference>
<comment type="caution">
    <text evidence="16">The sequence shown here is derived from an EMBL/GenBank/DDBJ whole genome shotgun (WGS) entry which is preliminary data.</text>
</comment>
<name>A0AAV7NTM1_PLEWA</name>
<feature type="region of interest" description="Disordered" evidence="12">
    <location>
        <begin position="150"/>
        <end position="169"/>
    </location>
</feature>
<comment type="subcellular location">
    <subcellularLocation>
        <location evidence="1">Vacuole membrane</location>
        <topology evidence="1">Multi-pass membrane protein</topology>
    </subcellularLocation>
</comment>
<comment type="similarity">
    <text evidence="2">Belongs to the ABC transporter superfamily. ABCC family. Conjugate transporter (TC 3.A.1.208) subfamily.</text>
</comment>
<dbReference type="EMBL" id="JANPWB010000012">
    <property type="protein sequence ID" value="KAJ1119430.1"/>
    <property type="molecule type" value="Genomic_DNA"/>
</dbReference>
<feature type="transmembrane region" description="Helical" evidence="13">
    <location>
        <begin position="623"/>
        <end position="653"/>
    </location>
</feature>
<dbReference type="GO" id="GO:0016887">
    <property type="term" value="F:ATP hydrolysis activity"/>
    <property type="evidence" value="ECO:0007669"/>
    <property type="project" value="InterPro"/>
</dbReference>
<feature type="transmembrane region" description="Helical" evidence="13">
    <location>
        <begin position="547"/>
        <end position="565"/>
    </location>
</feature>
<keyword evidence="6" id="KW-0677">Repeat</keyword>
<keyword evidence="10 13" id="KW-0472">Membrane</keyword>
<dbReference type="SMART" id="SM00382">
    <property type="entry name" value="AAA"/>
    <property type="match status" value="2"/>
</dbReference>
<keyword evidence="9 13" id="KW-1133">Transmembrane helix</keyword>
<gene>
    <name evidence="16" type="ORF">NDU88_007616</name>
</gene>
<evidence type="ECO:0000256" key="6">
    <source>
        <dbReference type="ARBA" id="ARBA00022737"/>
    </source>
</evidence>
<feature type="coiled-coil region" evidence="11">
    <location>
        <begin position="216"/>
        <end position="271"/>
    </location>
</feature>
<evidence type="ECO:0000256" key="3">
    <source>
        <dbReference type="ARBA" id="ARBA00022448"/>
    </source>
</evidence>
<dbReference type="FunFam" id="3.40.50.300:FF:000074">
    <property type="entry name" value="Multidrug resistance-associated protein 5 isoform 1"/>
    <property type="match status" value="1"/>
</dbReference>
<feature type="transmembrane region" description="Helical" evidence="13">
    <location>
        <begin position="1154"/>
        <end position="1182"/>
    </location>
</feature>
<feature type="transmembrane region" description="Helical" evidence="13">
    <location>
        <begin position="1069"/>
        <end position="1090"/>
    </location>
</feature>
<dbReference type="PANTHER" id="PTHR24223">
    <property type="entry name" value="ATP-BINDING CASSETTE SUB-FAMILY C"/>
    <property type="match status" value="1"/>
</dbReference>
<feature type="region of interest" description="Disordered" evidence="12">
    <location>
        <begin position="24"/>
        <end position="94"/>
    </location>
</feature>
<dbReference type="PROSITE" id="PS00211">
    <property type="entry name" value="ABC_TRANSPORTER_1"/>
    <property type="match status" value="2"/>
</dbReference>
<evidence type="ECO:0000259" key="14">
    <source>
        <dbReference type="PROSITE" id="PS50893"/>
    </source>
</evidence>
<keyword evidence="7" id="KW-0547">Nucleotide-binding</keyword>
<feature type="compositionally biased region" description="Basic and acidic residues" evidence="12">
    <location>
        <begin position="156"/>
        <end position="165"/>
    </location>
</feature>
<dbReference type="InterPro" id="IPR003439">
    <property type="entry name" value="ABC_transporter-like_ATP-bd"/>
</dbReference>